<evidence type="ECO:0000256" key="1">
    <source>
        <dbReference type="SAM" id="MobiDB-lite"/>
    </source>
</evidence>
<keyword evidence="3" id="KW-1185">Reference proteome</keyword>
<name>A0AB34G1E5_9HYPO</name>
<comment type="caution">
    <text evidence="2">The sequence shown here is derived from an EMBL/GenBank/DDBJ whole genome shotgun (WGS) entry which is preliminary data.</text>
</comment>
<accession>A0AB34G1E5</accession>
<feature type="region of interest" description="Disordered" evidence="1">
    <location>
        <begin position="440"/>
        <end position="466"/>
    </location>
</feature>
<proteinExistence type="predicted"/>
<sequence length="597" mass="66509">MDSNTIFNQTGLDDLLFGAVGGTEPAGEQISVLPGPNDQFIGTSANHVAGFSTQLLPDAVKSTARAIGSETEAVSYKAFLLSLVDECPLKRQLVDFVDAEVPAVEQSLVPIDAFVGNPDRSSWDIHCPVVNKLWDEFCSTVRQLSNGQIEVPEMTAPSGPSKAKATFLWHYPTFSSPNTHFGHVMDPQSASLKVQKFKIGLPRDVRTQNIIPIRVDYDKQNGPEWDDTFDNWPAIMQACLELNIELTKNDRFLVLFGEALLPDLKAMTQQRGWSLKPLELSVTIKMFGKAPRFYLAVDAQGTVRQVIFHLYHGQFVYHNSEESAGALWDLLWNAVFEFATIPVINNGYLAWAACNPWRGKSIDLARDRERIGSHSIFQKLIATQKEQHREVSILEIQTNLPELLAKEPGLVADMEQAVAKGYTPLSAIQQHFIGKTMATRSQNRATKRAADPADCPSPKKTKRVDESKVVGAMKSAEVRQGTQAKKWEALRNTYQVRQAVAARGTPQCTVEQKRLLERLDRLETNFKTDPKKFSSDLSGLVVWYDEKKYPRGLKFLPEHGPDPFADRDHPAVALSWADRIKGVAMRAEIAGPVQDGT</sequence>
<protein>
    <submittedName>
        <fullName evidence="2">Uncharacterized protein</fullName>
    </submittedName>
</protein>
<gene>
    <name evidence="2" type="ORF">O9K51_00244</name>
</gene>
<evidence type="ECO:0000313" key="2">
    <source>
        <dbReference type="EMBL" id="KAJ6445483.1"/>
    </source>
</evidence>
<evidence type="ECO:0000313" key="3">
    <source>
        <dbReference type="Proteomes" id="UP001163105"/>
    </source>
</evidence>
<dbReference type="EMBL" id="JAQHRD010000001">
    <property type="protein sequence ID" value="KAJ6445483.1"/>
    <property type="molecule type" value="Genomic_DNA"/>
</dbReference>
<dbReference type="Proteomes" id="UP001163105">
    <property type="component" value="Unassembled WGS sequence"/>
</dbReference>
<reference evidence="2" key="1">
    <citation type="submission" date="2023-01" db="EMBL/GenBank/DDBJ databases">
        <title>The growth and conidiation of Purpureocillium lavendulum are regulated by nitrogen source and histone H3K14 acetylation.</title>
        <authorList>
            <person name="Tang P."/>
            <person name="Han J."/>
            <person name="Zhang C."/>
            <person name="Tang P."/>
            <person name="Qi F."/>
            <person name="Zhang K."/>
            <person name="Liang L."/>
        </authorList>
    </citation>
    <scope>NUCLEOTIDE SEQUENCE</scope>
    <source>
        <strain evidence="2">YMF1.00683</strain>
    </source>
</reference>
<organism evidence="2 3">
    <name type="scientific">Purpureocillium lavendulum</name>
    <dbReference type="NCBI Taxonomy" id="1247861"/>
    <lineage>
        <taxon>Eukaryota</taxon>
        <taxon>Fungi</taxon>
        <taxon>Dikarya</taxon>
        <taxon>Ascomycota</taxon>
        <taxon>Pezizomycotina</taxon>
        <taxon>Sordariomycetes</taxon>
        <taxon>Hypocreomycetidae</taxon>
        <taxon>Hypocreales</taxon>
        <taxon>Ophiocordycipitaceae</taxon>
        <taxon>Purpureocillium</taxon>
    </lineage>
</organism>
<dbReference type="AlphaFoldDB" id="A0AB34G1E5"/>